<dbReference type="KEGG" id="dze:Dd1591_1310"/>
<proteinExistence type="predicted"/>
<evidence type="ECO:0000313" key="2">
    <source>
        <dbReference type="Proteomes" id="UP000002735"/>
    </source>
</evidence>
<protein>
    <submittedName>
        <fullName evidence="1">Uncharacterized protein</fullName>
    </submittedName>
</protein>
<dbReference type="AlphaFoldDB" id="C6CQI0"/>
<dbReference type="HOGENOM" id="CLU_2681824_0_0_6"/>
<reference evidence="1 2" key="1">
    <citation type="submission" date="2009-06" db="EMBL/GenBank/DDBJ databases">
        <title>Complete sequence of Dickeya zeae Ech1591.</title>
        <authorList>
            <consortium name="US DOE Joint Genome Institute"/>
            <person name="Lucas S."/>
            <person name="Copeland A."/>
            <person name="Lapidus A."/>
            <person name="Glavina del Rio T."/>
            <person name="Tice H."/>
            <person name="Bruce D."/>
            <person name="Goodwin L."/>
            <person name="Pitluck S."/>
            <person name="Chertkov O."/>
            <person name="Brettin T."/>
            <person name="Detter J.C."/>
            <person name="Han C."/>
            <person name="Larimer F."/>
            <person name="Land M."/>
            <person name="Hauser L."/>
            <person name="Kyrpides N."/>
            <person name="Ovchinnikova G."/>
            <person name="Balakrishnan V."/>
            <person name="Glasner J."/>
            <person name="Perna N.T."/>
        </authorList>
    </citation>
    <scope>NUCLEOTIDE SEQUENCE [LARGE SCALE GENOMIC DNA]</scope>
    <source>
        <strain evidence="1 2">Ech1591</strain>
    </source>
</reference>
<accession>C6CQI0</accession>
<evidence type="ECO:0000313" key="1">
    <source>
        <dbReference type="EMBL" id="ACT06173.1"/>
    </source>
</evidence>
<organism evidence="1 2">
    <name type="scientific">Dickeya chrysanthemi (strain Ech1591)</name>
    <name type="common">Dickeya zeae (strain Ech1591)</name>
    <dbReference type="NCBI Taxonomy" id="561229"/>
    <lineage>
        <taxon>Bacteria</taxon>
        <taxon>Pseudomonadati</taxon>
        <taxon>Pseudomonadota</taxon>
        <taxon>Gammaproteobacteria</taxon>
        <taxon>Enterobacterales</taxon>
        <taxon>Pectobacteriaceae</taxon>
        <taxon>Dickeya</taxon>
    </lineage>
</organism>
<dbReference type="EMBL" id="CP001655">
    <property type="protein sequence ID" value="ACT06173.1"/>
    <property type="molecule type" value="Genomic_DNA"/>
</dbReference>
<sequence>MESALIYAGSVMKFKGITLNSVGIALKSIDDQTKSHALPDLRAADQIMQTNTIFEQLCRRIACPQELPFSRPTA</sequence>
<name>C6CQI0_DICC1</name>
<dbReference type="Proteomes" id="UP000002735">
    <property type="component" value="Chromosome"/>
</dbReference>
<gene>
    <name evidence="1" type="ordered locus">Dd1591_1310</name>
</gene>